<dbReference type="GO" id="GO:0005524">
    <property type="term" value="F:ATP binding"/>
    <property type="evidence" value="ECO:0007669"/>
    <property type="project" value="UniProtKB-UniRule"/>
</dbReference>
<dbReference type="Pfam" id="PF02518">
    <property type="entry name" value="HATPase_c"/>
    <property type="match status" value="1"/>
</dbReference>
<protein>
    <recommendedName>
        <fullName evidence="6">Type 2 DNA topoisomerase 6 subunit B</fullName>
        <ecNumber evidence="6">5.6.2.2</ecNumber>
    </recommendedName>
    <alternativeName>
        <fullName evidence="6">Type II DNA topoisomerase VI subunit B</fullName>
        <shortName evidence="6">TopoVI-B</shortName>
    </alternativeName>
</protein>
<dbReference type="EMBL" id="VBOW01000035">
    <property type="protein sequence ID" value="TMQ58425.1"/>
    <property type="molecule type" value="Genomic_DNA"/>
</dbReference>
<comment type="caution">
    <text evidence="9">The sequence shown here is derived from an EMBL/GenBank/DDBJ whole genome shotgun (WGS) entry which is preliminary data.</text>
</comment>
<comment type="subunit">
    <text evidence="6">Homodimer. Heterotetramer of two Top6A and two Top6B chains.</text>
</comment>
<evidence type="ECO:0000256" key="6">
    <source>
        <dbReference type="HAMAP-Rule" id="MF_00322"/>
    </source>
</evidence>
<dbReference type="GO" id="GO:0003677">
    <property type="term" value="F:DNA binding"/>
    <property type="evidence" value="ECO:0007669"/>
    <property type="project" value="UniProtKB-UniRule"/>
</dbReference>
<feature type="compositionally biased region" description="Basic and acidic residues" evidence="7">
    <location>
        <begin position="188"/>
        <end position="205"/>
    </location>
</feature>
<evidence type="ECO:0000256" key="1">
    <source>
        <dbReference type="ARBA" id="ARBA00022741"/>
    </source>
</evidence>
<dbReference type="SUPFAM" id="SSF46946">
    <property type="entry name" value="S13-like H2TH domain"/>
    <property type="match status" value="1"/>
</dbReference>
<proteinExistence type="inferred from homology"/>
<accession>A0A538T479</accession>
<keyword evidence="1 6" id="KW-0547">Nucleotide-binding</keyword>
<dbReference type="EC" id="5.6.2.2" evidence="6"/>
<evidence type="ECO:0000259" key="8">
    <source>
        <dbReference type="SMART" id="SM00387"/>
    </source>
</evidence>
<comment type="catalytic activity">
    <reaction evidence="6">
        <text>ATP-dependent breakage, passage and rejoining of double-stranded DNA.</text>
        <dbReference type="EC" id="5.6.2.2"/>
    </reaction>
</comment>
<feature type="binding site" evidence="6">
    <location>
        <position position="472"/>
    </location>
    <ligand>
        <name>ATP</name>
        <dbReference type="ChEBI" id="CHEBI:30616"/>
    </ligand>
</feature>
<dbReference type="Proteomes" id="UP000316852">
    <property type="component" value="Unassembled WGS sequence"/>
</dbReference>
<dbReference type="PANTHER" id="PTHR48444">
    <property type="entry name" value="DNA TOPOISOMERASE 6 SUBUNIT B"/>
    <property type="match status" value="1"/>
</dbReference>
<evidence type="ECO:0000313" key="9">
    <source>
        <dbReference type="EMBL" id="TMQ58425.1"/>
    </source>
</evidence>
<reference evidence="9 10" key="1">
    <citation type="journal article" date="2019" name="Nat. Microbiol.">
        <title>Mediterranean grassland soil C-N compound turnover is dependent on rainfall and depth, and is mediated by genomically divergent microorganisms.</title>
        <authorList>
            <person name="Diamond S."/>
            <person name="Andeer P.F."/>
            <person name="Li Z."/>
            <person name="Crits-Christoph A."/>
            <person name="Burstein D."/>
            <person name="Anantharaman K."/>
            <person name="Lane K.R."/>
            <person name="Thomas B.C."/>
            <person name="Pan C."/>
            <person name="Northen T.R."/>
            <person name="Banfield J.F."/>
        </authorList>
    </citation>
    <scope>NUCLEOTIDE SEQUENCE [LARGE SCALE GENOMIC DNA]</scope>
    <source>
        <strain evidence="9">WS_6</strain>
    </source>
</reference>
<dbReference type="NCBIfam" id="TIGR01052">
    <property type="entry name" value="top6b"/>
    <property type="match status" value="1"/>
</dbReference>
<dbReference type="NCBIfam" id="NF003218">
    <property type="entry name" value="PRK04184.1"/>
    <property type="match status" value="1"/>
</dbReference>
<dbReference type="PIRSF" id="PIRSF006553">
    <property type="entry name" value="TopoVI_B"/>
    <property type="match status" value="1"/>
</dbReference>
<evidence type="ECO:0000313" key="10">
    <source>
        <dbReference type="Proteomes" id="UP000316852"/>
    </source>
</evidence>
<dbReference type="InterPro" id="IPR005734">
    <property type="entry name" value="TopoVI_B"/>
</dbReference>
<keyword evidence="2 6" id="KW-0067">ATP-binding</keyword>
<dbReference type="GO" id="GO:0003918">
    <property type="term" value="F:DNA topoisomerase type II (double strand cut, ATP-hydrolyzing) activity"/>
    <property type="evidence" value="ECO:0007669"/>
    <property type="project" value="UniProtKB-UniRule"/>
</dbReference>
<feature type="region of interest" description="Disordered" evidence="7">
    <location>
        <begin position="185"/>
        <end position="205"/>
    </location>
</feature>
<dbReference type="Gene3D" id="3.30.230.10">
    <property type="match status" value="1"/>
</dbReference>
<dbReference type="InterPro" id="IPR020568">
    <property type="entry name" value="Ribosomal_Su5_D2-typ_SF"/>
</dbReference>
<organism evidence="9 10">
    <name type="scientific">Eiseniibacteriota bacterium</name>
    <dbReference type="NCBI Taxonomy" id="2212470"/>
    <lineage>
        <taxon>Bacteria</taxon>
        <taxon>Candidatus Eiseniibacteriota</taxon>
    </lineage>
</organism>
<gene>
    <name evidence="6" type="primary">top6B</name>
    <name evidence="9" type="ORF">E6K76_07915</name>
</gene>
<feature type="domain" description="Histidine kinase/HSP90-like ATPase" evidence="8">
    <location>
        <begin position="59"/>
        <end position="221"/>
    </location>
</feature>
<dbReference type="CDD" id="cd00823">
    <property type="entry name" value="TopoIIB_Trans"/>
    <property type="match status" value="1"/>
</dbReference>
<dbReference type="Gene3D" id="3.30.565.10">
    <property type="entry name" value="Histidine kinase-like ATPase, C-terminal domain"/>
    <property type="match status" value="1"/>
</dbReference>
<dbReference type="GO" id="GO:0006265">
    <property type="term" value="P:DNA topological change"/>
    <property type="evidence" value="ECO:0007669"/>
    <property type="project" value="UniProtKB-UniRule"/>
</dbReference>
<evidence type="ECO:0000256" key="3">
    <source>
        <dbReference type="ARBA" id="ARBA00023029"/>
    </source>
</evidence>
<dbReference type="Gene3D" id="1.10.8.50">
    <property type="match status" value="1"/>
</dbReference>
<keyword evidence="5 6" id="KW-0413">Isomerase</keyword>
<dbReference type="PANTHER" id="PTHR48444:SF1">
    <property type="entry name" value="DNA TOPOISOMERASE 6 SUBUNIT B"/>
    <property type="match status" value="1"/>
</dbReference>
<dbReference type="SUPFAM" id="SSF54211">
    <property type="entry name" value="Ribosomal protein S5 domain 2-like"/>
    <property type="match status" value="1"/>
</dbReference>
<dbReference type="AlphaFoldDB" id="A0A538T479"/>
<dbReference type="InterPro" id="IPR014721">
    <property type="entry name" value="Ribsml_uS5_D2-typ_fold_subgr"/>
</dbReference>
<dbReference type="Pfam" id="PF09239">
    <property type="entry name" value="Topo-VIb_trans"/>
    <property type="match status" value="1"/>
</dbReference>
<sequence>MAQPQLKRIARKEKFGRVGKKAAPKPVVRLTAHDLAARQREISVSEFFTKNRHLLGFDSPAKALLTTVKEAVDNALDACEEAGILPDLVIEIGEISETRYRVSVQDNGPGIVKAQIPKIFGQLLYGSKFHTLRQARGQQGIGISAAGMYGQLTTGKPIRIVSKTGPTKPAHEFEIQIDTKRNQPVVVSDRERDWKDVDPSSGEKGEIAHGTRVELEIEATYKKGRHSVDGYVEQTAIANPHARVAYTAPDGERREYPRVAEHLPRAPLEIKPHPHGIELGILLKMLHETKARNIGSFLHTEFSRVSSPVAEEIAKAAGLSPSMSPHKAAREQAEALYTAIQAAKLMAPQSNVLSPIGEELLLEGLRKQVTADFYAATSRSPAVYRGNPFLVEAALAYGGGHLPADELMTLLRFANRVPLLYQQSACAVTKSVVQTTWKTYGIQQARGALPSAPMVLMVHIASVWVPFTSESKEAVASYPEIMKEIRLALQDVGRKLGLYIRRGLREADAEKKRSYIEKYIPHIGIALQEILGIDDKRKEKVCATLKDTLERSRKNE</sequence>
<evidence type="ECO:0000256" key="2">
    <source>
        <dbReference type="ARBA" id="ARBA00022840"/>
    </source>
</evidence>
<dbReference type="GO" id="GO:0006260">
    <property type="term" value="P:DNA replication"/>
    <property type="evidence" value="ECO:0007669"/>
    <property type="project" value="UniProtKB-UniRule"/>
</dbReference>
<dbReference type="SUPFAM" id="SSF55874">
    <property type="entry name" value="ATPase domain of HSP90 chaperone/DNA topoisomerase II/histidine kinase"/>
    <property type="match status" value="1"/>
</dbReference>
<dbReference type="InterPro" id="IPR010979">
    <property type="entry name" value="Ribosomal_uS13-like_H2TH"/>
</dbReference>
<feature type="binding site" evidence="6">
    <location>
        <position position="74"/>
    </location>
    <ligand>
        <name>ATP</name>
        <dbReference type="ChEBI" id="CHEBI:30616"/>
    </ligand>
</feature>
<evidence type="ECO:0000256" key="7">
    <source>
        <dbReference type="SAM" id="MobiDB-lite"/>
    </source>
</evidence>
<name>A0A538T479_UNCEI</name>
<comment type="function">
    <text evidence="6">Relaxes both positive and negative superturns and exhibits a strong decatenase activity.</text>
</comment>
<dbReference type="InterPro" id="IPR003594">
    <property type="entry name" value="HATPase_dom"/>
</dbReference>
<dbReference type="HAMAP" id="MF_00322">
    <property type="entry name" value="Top6B"/>
    <property type="match status" value="1"/>
</dbReference>
<evidence type="ECO:0000256" key="4">
    <source>
        <dbReference type="ARBA" id="ARBA00023125"/>
    </source>
</evidence>
<dbReference type="InterPro" id="IPR015320">
    <property type="entry name" value="TopoVI_B_transducer"/>
</dbReference>
<feature type="binding site" evidence="6">
    <location>
        <begin position="137"/>
        <end position="144"/>
    </location>
    <ligand>
        <name>ATP</name>
        <dbReference type="ChEBI" id="CHEBI:30616"/>
    </ligand>
</feature>
<keyword evidence="3 6" id="KW-0799">Topoisomerase</keyword>
<evidence type="ECO:0000256" key="5">
    <source>
        <dbReference type="ARBA" id="ARBA00023235"/>
    </source>
</evidence>
<feature type="binding site" evidence="6">
    <location>
        <position position="106"/>
    </location>
    <ligand>
        <name>ATP</name>
        <dbReference type="ChEBI" id="CHEBI:30616"/>
    </ligand>
</feature>
<comment type="similarity">
    <text evidence="6">Belongs to the TOP6B family.</text>
</comment>
<dbReference type="SMART" id="SM00387">
    <property type="entry name" value="HATPase_c"/>
    <property type="match status" value="1"/>
</dbReference>
<dbReference type="InterPro" id="IPR036890">
    <property type="entry name" value="HATPase_C_sf"/>
</dbReference>
<keyword evidence="4 6" id="KW-0238">DNA-binding</keyword>
<feature type="binding site" evidence="6">
    <location>
        <begin position="127"/>
        <end position="128"/>
    </location>
    <ligand>
        <name>ATP</name>
        <dbReference type="ChEBI" id="CHEBI:30616"/>
    </ligand>
</feature>